<feature type="transmembrane region" description="Helical" evidence="1">
    <location>
        <begin position="138"/>
        <end position="160"/>
    </location>
</feature>
<organism evidence="3 4">
    <name type="scientific">Xanthobacter autotrophicus</name>
    <dbReference type="NCBI Taxonomy" id="280"/>
    <lineage>
        <taxon>Bacteria</taxon>
        <taxon>Pseudomonadati</taxon>
        <taxon>Pseudomonadota</taxon>
        <taxon>Alphaproteobacteria</taxon>
        <taxon>Hyphomicrobiales</taxon>
        <taxon>Xanthobacteraceae</taxon>
        <taxon>Xanthobacter</taxon>
    </lineage>
</organism>
<dbReference type="SUPFAM" id="SSF103481">
    <property type="entry name" value="Multidrug resistance efflux transporter EmrE"/>
    <property type="match status" value="1"/>
</dbReference>
<evidence type="ECO:0000313" key="3">
    <source>
        <dbReference type="EMBL" id="TLX44841.1"/>
    </source>
</evidence>
<evidence type="ECO:0000256" key="1">
    <source>
        <dbReference type="SAM" id="Phobius"/>
    </source>
</evidence>
<name>A0A6C1KLV2_XANAU</name>
<feature type="transmembrane region" description="Helical" evidence="1">
    <location>
        <begin position="167"/>
        <end position="187"/>
    </location>
</feature>
<dbReference type="Pfam" id="PF00892">
    <property type="entry name" value="EamA"/>
    <property type="match status" value="1"/>
</dbReference>
<dbReference type="GO" id="GO:0016020">
    <property type="term" value="C:membrane"/>
    <property type="evidence" value="ECO:0007669"/>
    <property type="project" value="InterPro"/>
</dbReference>
<dbReference type="Proteomes" id="UP000305131">
    <property type="component" value="Unassembled WGS sequence"/>
</dbReference>
<keyword evidence="1" id="KW-1133">Transmembrane helix</keyword>
<sequence>MEGAPMLSELHQSALSPLDGSPVIPKKPLATGGAPFPNTKHWRNAAIGASGYLWGLGAAAIWSGWWTVTRLGVVNDLPVTDLAALRFGISGLLLLPLAWRERQAICAVAPRLLFFMVAGAGVPYVLVAGTGVRLTAAGLGGAITVGLLPAFTLILSLLFLRARITRHLAAGIGCILLGAAFVTAGTWEAGRGGYGLGLFVTGALMWAGYTVALKRSGLLPLRVRLRMFRDGRSGAA</sequence>
<evidence type="ECO:0000313" key="4">
    <source>
        <dbReference type="Proteomes" id="UP000305131"/>
    </source>
</evidence>
<feature type="transmembrane region" description="Helical" evidence="1">
    <location>
        <begin position="112"/>
        <end position="132"/>
    </location>
</feature>
<reference evidence="3 4" key="1">
    <citation type="submission" date="2019-05" db="EMBL/GenBank/DDBJ databases">
        <authorList>
            <person name="Zhou X."/>
        </authorList>
    </citation>
    <scope>NUCLEOTIDE SEQUENCE [LARGE SCALE GENOMIC DNA]</scope>
    <source>
        <strain evidence="3 4">DSM 432</strain>
    </source>
</reference>
<evidence type="ECO:0000259" key="2">
    <source>
        <dbReference type="Pfam" id="PF00892"/>
    </source>
</evidence>
<keyword evidence="1" id="KW-0812">Transmembrane</keyword>
<gene>
    <name evidence="3" type="ORF">FBQ73_01995</name>
</gene>
<dbReference type="InterPro" id="IPR037185">
    <property type="entry name" value="EmrE-like"/>
</dbReference>
<feature type="transmembrane region" description="Helical" evidence="1">
    <location>
        <begin position="45"/>
        <end position="63"/>
    </location>
</feature>
<keyword evidence="1" id="KW-0472">Membrane</keyword>
<protein>
    <submittedName>
        <fullName evidence="3">DMT family transporter</fullName>
    </submittedName>
</protein>
<feature type="transmembrane region" description="Helical" evidence="1">
    <location>
        <begin position="83"/>
        <end position="100"/>
    </location>
</feature>
<dbReference type="InterPro" id="IPR000620">
    <property type="entry name" value="EamA_dom"/>
</dbReference>
<dbReference type="OrthoDB" id="7743310at2"/>
<dbReference type="EMBL" id="VAUP01000004">
    <property type="protein sequence ID" value="TLX44841.1"/>
    <property type="molecule type" value="Genomic_DNA"/>
</dbReference>
<comment type="caution">
    <text evidence="3">The sequence shown here is derived from an EMBL/GenBank/DDBJ whole genome shotgun (WGS) entry which is preliminary data.</text>
</comment>
<accession>A0A6C1KLV2</accession>
<feature type="transmembrane region" description="Helical" evidence="1">
    <location>
        <begin position="193"/>
        <end position="212"/>
    </location>
</feature>
<proteinExistence type="predicted"/>
<feature type="domain" description="EamA" evidence="2">
    <location>
        <begin position="50"/>
        <end position="183"/>
    </location>
</feature>
<dbReference type="AlphaFoldDB" id="A0A6C1KLV2"/>